<gene>
    <name evidence="2" type="ORF">ETSY1_11650</name>
</gene>
<evidence type="ECO:0000313" key="3">
    <source>
        <dbReference type="Proteomes" id="UP000019141"/>
    </source>
</evidence>
<feature type="region of interest" description="Disordered" evidence="1">
    <location>
        <begin position="55"/>
        <end position="80"/>
    </location>
</feature>
<organism evidence="2 3">
    <name type="scientific">Entotheonella factor</name>
    <dbReference type="NCBI Taxonomy" id="1429438"/>
    <lineage>
        <taxon>Bacteria</taxon>
        <taxon>Pseudomonadati</taxon>
        <taxon>Nitrospinota/Tectimicrobiota group</taxon>
        <taxon>Candidatus Tectimicrobiota</taxon>
        <taxon>Candidatus Entotheonellia</taxon>
        <taxon>Candidatus Entotheonellales</taxon>
        <taxon>Candidatus Entotheonellaceae</taxon>
        <taxon>Candidatus Entotheonella</taxon>
    </lineage>
</organism>
<evidence type="ECO:0000313" key="2">
    <source>
        <dbReference type="EMBL" id="ETX00321.1"/>
    </source>
</evidence>
<evidence type="ECO:0000256" key="1">
    <source>
        <dbReference type="SAM" id="MobiDB-lite"/>
    </source>
</evidence>
<comment type="caution">
    <text evidence="2">The sequence shown here is derived from an EMBL/GenBank/DDBJ whole genome shotgun (WGS) entry which is preliminary data.</text>
</comment>
<name>W4LRI7_ENTF1</name>
<dbReference type="AlphaFoldDB" id="W4LRI7"/>
<proteinExistence type="predicted"/>
<keyword evidence="3" id="KW-1185">Reference proteome</keyword>
<protein>
    <submittedName>
        <fullName evidence="2">Uncharacterized protein</fullName>
    </submittedName>
</protein>
<dbReference type="HOGENOM" id="CLU_1701012_0_0_7"/>
<reference evidence="2 3" key="1">
    <citation type="journal article" date="2014" name="Nature">
        <title>An environmental bacterial taxon with a large and distinct metabolic repertoire.</title>
        <authorList>
            <person name="Wilson M.C."/>
            <person name="Mori T."/>
            <person name="Ruckert C."/>
            <person name="Uria A.R."/>
            <person name="Helf M.J."/>
            <person name="Takada K."/>
            <person name="Gernert C."/>
            <person name="Steffens U.A."/>
            <person name="Heycke N."/>
            <person name="Schmitt S."/>
            <person name="Rinke C."/>
            <person name="Helfrich E.J."/>
            <person name="Brachmann A.O."/>
            <person name="Gurgui C."/>
            <person name="Wakimoto T."/>
            <person name="Kracht M."/>
            <person name="Crusemann M."/>
            <person name="Hentschel U."/>
            <person name="Abe I."/>
            <person name="Matsunaga S."/>
            <person name="Kalinowski J."/>
            <person name="Takeyama H."/>
            <person name="Piel J."/>
        </authorList>
    </citation>
    <scope>NUCLEOTIDE SEQUENCE [LARGE SCALE GENOMIC DNA]</scope>
    <source>
        <strain evidence="3">TSY1</strain>
    </source>
</reference>
<dbReference type="EMBL" id="AZHW01000352">
    <property type="protein sequence ID" value="ETX00321.1"/>
    <property type="molecule type" value="Genomic_DNA"/>
</dbReference>
<sequence>MSILLRVVMLALIAWGLWRIYIALYPPAPRRPKHIDTPDEWQDVLEAIDELPETAEPHRRARKHDARLPTVSEQPVGSGASEAIESVMVEEAETALSLVREGDENERLAAYHEIAVYEKLCAIADGHISKATRQRIDDIHQQALELICPPDEEY</sequence>
<dbReference type="Proteomes" id="UP000019141">
    <property type="component" value="Unassembled WGS sequence"/>
</dbReference>
<accession>W4LRI7</accession>